<name>L0I9X0_HALRX</name>
<keyword evidence="1" id="KW-0812">Transmembrane</keyword>
<dbReference type="EMBL" id="CP003050">
    <property type="protein sequence ID" value="AGB15519.1"/>
    <property type="molecule type" value="Genomic_DNA"/>
</dbReference>
<dbReference type="KEGG" id="hru:Halru_0896"/>
<dbReference type="GeneID" id="14375150"/>
<organism evidence="2 3">
    <name type="scientific">Halovivax ruber (strain DSM 18193 / JCM 13892 / XH-70)</name>
    <dbReference type="NCBI Taxonomy" id="797302"/>
    <lineage>
        <taxon>Archaea</taxon>
        <taxon>Methanobacteriati</taxon>
        <taxon>Methanobacteriota</taxon>
        <taxon>Stenosarchaea group</taxon>
        <taxon>Halobacteria</taxon>
        <taxon>Halobacteriales</taxon>
        <taxon>Natrialbaceae</taxon>
        <taxon>Halovivax</taxon>
    </lineage>
</organism>
<dbReference type="HOGENOM" id="CLU_2581312_0_0_2"/>
<evidence type="ECO:0000256" key="1">
    <source>
        <dbReference type="SAM" id="Phobius"/>
    </source>
</evidence>
<dbReference type="Proteomes" id="UP000010846">
    <property type="component" value="Chromosome"/>
</dbReference>
<keyword evidence="1" id="KW-0472">Membrane</keyword>
<dbReference type="AlphaFoldDB" id="L0I9X0"/>
<evidence type="ECO:0000313" key="3">
    <source>
        <dbReference type="Proteomes" id="UP000010846"/>
    </source>
</evidence>
<feature type="transmembrane region" description="Helical" evidence="1">
    <location>
        <begin position="46"/>
        <end position="66"/>
    </location>
</feature>
<proteinExistence type="predicted"/>
<evidence type="ECO:0000313" key="2">
    <source>
        <dbReference type="EMBL" id="AGB15519.1"/>
    </source>
</evidence>
<dbReference type="eggNOG" id="arCOG14362">
    <property type="taxonomic scope" value="Archaea"/>
</dbReference>
<keyword evidence="1" id="KW-1133">Transmembrane helix</keyword>
<protein>
    <submittedName>
        <fullName evidence="2">Uncharacterized protein</fullName>
    </submittedName>
</protein>
<keyword evidence="3" id="KW-1185">Reference proteome</keyword>
<reference evidence="2" key="1">
    <citation type="submission" date="2011-09" db="EMBL/GenBank/DDBJ databases">
        <title>Complete sequence of Halovivax ruber XH-70.</title>
        <authorList>
            <consortium name="US DOE Joint Genome Institute"/>
            <person name="Lucas S."/>
            <person name="Han J."/>
            <person name="Lapidus A."/>
            <person name="Cheng J.-F."/>
            <person name="Goodwin L."/>
            <person name="Pitluck S."/>
            <person name="Peters L."/>
            <person name="Mikhailova N."/>
            <person name="Davenport K."/>
            <person name="Detter J.C."/>
            <person name="Han C."/>
            <person name="Tapia R."/>
            <person name="Land M."/>
            <person name="Hauser L."/>
            <person name="Kyrpides N."/>
            <person name="Ivanova N."/>
            <person name="Pagani I."/>
            <person name="Sproer C."/>
            <person name="Anderson I."/>
            <person name="Woyke T."/>
        </authorList>
    </citation>
    <scope>NUCLEOTIDE SEQUENCE</scope>
    <source>
        <strain evidence="2">XH-70</strain>
    </source>
</reference>
<gene>
    <name evidence="2" type="ordered locus">Halru_0896</name>
</gene>
<feature type="transmembrane region" description="Helical" evidence="1">
    <location>
        <begin position="12"/>
        <end position="34"/>
    </location>
</feature>
<accession>L0I9X0</accession>
<dbReference type="RefSeq" id="WP_015300186.1">
    <property type="nucleotide sequence ID" value="NC_019964.1"/>
</dbReference>
<sequence length="80" mass="9118">MRWRDPKDFAIVMGKILGALAGAMLLTGLLTVILPYSDYTPKTPERFLAVSVFYAVWLLLIFKFMFGRFIPINIFKTSGQ</sequence>